<gene>
    <name evidence="1" type="ORF">VW35_03450</name>
</gene>
<evidence type="ECO:0000313" key="1">
    <source>
        <dbReference type="EMBL" id="KKB81202.1"/>
    </source>
</evidence>
<organism evidence="1 2">
    <name type="scientific">Devosia soli</name>
    <dbReference type="NCBI Taxonomy" id="361041"/>
    <lineage>
        <taxon>Bacteria</taxon>
        <taxon>Pseudomonadati</taxon>
        <taxon>Pseudomonadota</taxon>
        <taxon>Alphaproteobacteria</taxon>
        <taxon>Hyphomicrobiales</taxon>
        <taxon>Devosiaceae</taxon>
        <taxon>Devosia</taxon>
    </lineage>
</organism>
<protein>
    <submittedName>
        <fullName evidence="1">Uncharacterized protein</fullName>
    </submittedName>
</protein>
<name>A0A0F5LI05_9HYPH</name>
<dbReference type="AlphaFoldDB" id="A0A0F5LI05"/>
<accession>A0A0F5LI05</accession>
<evidence type="ECO:0000313" key="2">
    <source>
        <dbReference type="Proteomes" id="UP000033514"/>
    </source>
</evidence>
<proteinExistence type="predicted"/>
<dbReference type="EMBL" id="LAJG01000005">
    <property type="protein sequence ID" value="KKB81202.1"/>
    <property type="molecule type" value="Genomic_DNA"/>
</dbReference>
<dbReference type="Proteomes" id="UP000033514">
    <property type="component" value="Unassembled WGS sequence"/>
</dbReference>
<reference evidence="1 2" key="1">
    <citation type="submission" date="2015-03" db="EMBL/GenBank/DDBJ databases">
        <authorList>
            <person name="Hassan Y.I."/>
            <person name="Lepp D."/>
            <person name="Zhou T."/>
        </authorList>
    </citation>
    <scope>NUCLEOTIDE SEQUENCE [LARGE SCALE GENOMIC DNA]</scope>
    <source>
        <strain evidence="1 2">GH2-10</strain>
    </source>
</reference>
<dbReference type="PATRIC" id="fig|361041.3.peg.4087"/>
<keyword evidence="2" id="KW-1185">Reference proteome</keyword>
<dbReference type="STRING" id="361041.VW35_03450"/>
<sequence length="70" mass="7382">MGTRYGQIHWLTSPLRGEVGANAPGEGFTLSAQAEKTSPLTLTLSPKGRGDASGLTSFVSQVRHVSISLR</sequence>
<comment type="caution">
    <text evidence="1">The sequence shown here is derived from an EMBL/GenBank/DDBJ whole genome shotgun (WGS) entry which is preliminary data.</text>
</comment>